<keyword evidence="5" id="KW-0472">Membrane</keyword>
<evidence type="ECO:0000256" key="4">
    <source>
        <dbReference type="SAM" id="Coils"/>
    </source>
</evidence>
<dbReference type="InterPro" id="IPR003660">
    <property type="entry name" value="HAMP_dom"/>
</dbReference>
<dbReference type="PROSITE" id="PS50885">
    <property type="entry name" value="HAMP"/>
    <property type="match status" value="1"/>
</dbReference>
<dbReference type="GO" id="GO:0007165">
    <property type="term" value="P:signal transduction"/>
    <property type="evidence" value="ECO:0007669"/>
    <property type="project" value="UniProtKB-KW"/>
</dbReference>
<evidence type="ECO:0000256" key="1">
    <source>
        <dbReference type="ARBA" id="ARBA00023224"/>
    </source>
</evidence>
<keyword evidence="1 3" id="KW-0807">Transducer</keyword>
<comment type="caution">
    <text evidence="8">The sequence shown here is derived from an EMBL/GenBank/DDBJ whole genome shotgun (WGS) entry which is preliminary data.</text>
</comment>
<evidence type="ECO:0008006" key="10">
    <source>
        <dbReference type="Google" id="ProtNLM"/>
    </source>
</evidence>
<dbReference type="AlphaFoldDB" id="A0A3D2X4L6"/>
<evidence type="ECO:0000259" key="7">
    <source>
        <dbReference type="PROSITE" id="PS50885"/>
    </source>
</evidence>
<feature type="transmembrane region" description="Helical" evidence="5">
    <location>
        <begin position="236"/>
        <end position="258"/>
    </location>
</feature>
<feature type="non-terminal residue" evidence="8">
    <location>
        <position position="1"/>
    </location>
</feature>
<dbReference type="SMART" id="SM00283">
    <property type="entry name" value="MA"/>
    <property type="match status" value="1"/>
</dbReference>
<dbReference type="CDD" id="cd06225">
    <property type="entry name" value="HAMP"/>
    <property type="match status" value="1"/>
</dbReference>
<dbReference type="PANTHER" id="PTHR32089:SF112">
    <property type="entry name" value="LYSOZYME-LIKE PROTEIN-RELATED"/>
    <property type="match status" value="1"/>
</dbReference>
<feature type="coiled-coil region" evidence="4">
    <location>
        <begin position="589"/>
        <end position="616"/>
    </location>
</feature>
<feature type="domain" description="HAMP" evidence="7">
    <location>
        <begin position="258"/>
        <end position="310"/>
    </location>
</feature>
<comment type="similarity">
    <text evidence="2">Belongs to the methyl-accepting chemotaxis (MCP) protein family.</text>
</comment>
<dbReference type="Pfam" id="PF00672">
    <property type="entry name" value="HAMP"/>
    <property type="match status" value="1"/>
</dbReference>
<sequence length="616" mass="68087">LIKSEILQLALDDEIAAYSSGMYHDNPINYNSIYKKKKKNLLAISSTNQFVESIMIIPKALSEVITSKGVVEAGFFEKWIASEEGQKINKDTNTVKSIGNHKTLDDMTNTKSDNYALSFISILPNDSAFVVIDISKEAVMQRLLRLNIGEKGIAGFITNDGKEININAEDTNSSKISEYSFIQQCVNDKEESGSHYVTYQNEKHLFIYSKSLKSEGLIYALIPMESVIKDTLSIKMVTLLLVVLACILAIFVATMILLNINKNIKNMTVVLAKASKGDLTVTINNKTKNEFGILNSRINEMIINMRNLVMKVEHSVEQVSISSNRVSNVSQDIDNSTNNIVYAIEEIDRGVSQQAEDAQQCLVQMDSLSYKMEHINKQVNEAEGSTTTVMNVLTEVIQVMHELTKQSISTTKITGKVKDDITELKDKSEVIEKFVDIIKNIEQQTNLLSLNASIEAARAGTYGGGFAVIAEEIRKLADASQEAANEIQKVVISIKLQTIETVDAANSAEVIVEKQANIVSQTIKMISQMNECIEKLIGNMNQIGCYVQDADIDRINALDSIQNISAVSQETATSSNVVTDSTGGQMEIVKTLKGAANDLNSKMNELDKELQVFKIL</sequence>
<dbReference type="InterPro" id="IPR004089">
    <property type="entry name" value="MCPsignal_dom"/>
</dbReference>
<keyword evidence="4" id="KW-0175">Coiled coil</keyword>
<dbReference type="GO" id="GO:0016020">
    <property type="term" value="C:membrane"/>
    <property type="evidence" value="ECO:0007669"/>
    <property type="project" value="InterPro"/>
</dbReference>
<dbReference type="Proteomes" id="UP000262969">
    <property type="component" value="Unassembled WGS sequence"/>
</dbReference>
<evidence type="ECO:0000256" key="5">
    <source>
        <dbReference type="SAM" id="Phobius"/>
    </source>
</evidence>
<dbReference type="EMBL" id="DPVV01000090">
    <property type="protein sequence ID" value="HCL01268.1"/>
    <property type="molecule type" value="Genomic_DNA"/>
</dbReference>
<accession>A0A3D2X4L6</accession>
<evidence type="ECO:0000256" key="2">
    <source>
        <dbReference type="ARBA" id="ARBA00029447"/>
    </source>
</evidence>
<evidence type="ECO:0000313" key="9">
    <source>
        <dbReference type="Proteomes" id="UP000262969"/>
    </source>
</evidence>
<dbReference type="Pfam" id="PF00015">
    <property type="entry name" value="MCPsignal"/>
    <property type="match status" value="1"/>
</dbReference>
<dbReference type="PROSITE" id="PS50111">
    <property type="entry name" value="CHEMOTAXIS_TRANSDUC_2"/>
    <property type="match status" value="1"/>
</dbReference>
<name>A0A3D2X4L6_9FIRM</name>
<keyword evidence="5" id="KW-1133">Transmembrane helix</keyword>
<evidence type="ECO:0000259" key="6">
    <source>
        <dbReference type="PROSITE" id="PS50111"/>
    </source>
</evidence>
<evidence type="ECO:0000256" key="3">
    <source>
        <dbReference type="PROSITE-ProRule" id="PRU00284"/>
    </source>
</evidence>
<evidence type="ECO:0000313" key="8">
    <source>
        <dbReference type="EMBL" id="HCL01268.1"/>
    </source>
</evidence>
<reference evidence="8 9" key="1">
    <citation type="journal article" date="2018" name="Nat. Biotechnol.">
        <title>A standardized bacterial taxonomy based on genome phylogeny substantially revises the tree of life.</title>
        <authorList>
            <person name="Parks D.H."/>
            <person name="Chuvochina M."/>
            <person name="Waite D.W."/>
            <person name="Rinke C."/>
            <person name="Skarshewski A."/>
            <person name="Chaumeil P.A."/>
            <person name="Hugenholtz P."/>
        </authorList>
    </citation>
    <scope>NUCLEOTIDE SEQUENCE [LARGE SCALE GENOMIC DNA]</scope>
    <source>
        <strain evidence="8">UBA11728</strain>
    </source>
</reference>
<protein>
    <recommendedName>
        <fullName evidence="10">Methyl-accepting chemotaxis protein</fullName>
    </recommendedName>
</protein>
<gene>
    <name evidence="8" type="ORF">DHW61_02460</name>
</gene>
<dbReference type="PANTHER" id="PTHR32089">
    <property type="entry name" value="METHYL-ACCEPTING CHEMOTAXIS PROTEIN MCPB"/>
    <property type="match status" value="1"/>
</dbReference>
<keyword evidence="5" id="KW-0812">Transmembrane</keyword>
<feature type="domain" description="Methyl-accepting transducer" evidence="6">
    <location>
        <begin position="329"/>
        <end position="579"/>
    </location>
</feature>
<dbReference type="Gene3D" id="1.10.287.950">
    <property type="entry name" value="Methyl-accepting chemotaxis protein"/>
    <property type="match status" value="1"/>
</dbReference>
<dbReference type="SUPFAM" id="SSF58104">
    <property type="entry name" value="Methyl-accepting chemotaxis protein (MCP) signaling domain"/>
    <property type="match status" value="1"/>
</dbReference>
<proteinExistence type="inferred from homology"/>
<dbReference type="SMART" id="SM00304">
    <property type="entry name" value="HAMP"/>
    <property type="match status" value="1"/>
</dbReference>
<organism evidence="8 9">
    <name type="scientific">Lachnoclostridium phytofermentans</name>
    <dbReference type="NCBI Taxonomy" id="66219"/>
    <lineage>
        <taxon>Bacteria</taxon>
        <taxon>Bacillati</taxon>
        <taxon>Bacillota</taxon>
        <taxon>Clostridia</taxon>
        <taxon>Lachnospirales</taxon>
        <taxon>Lachnospiraceae</taxon>
    </lineage>
</organism>